<feature type="transmembrane region" description="Helical" evidence="1">
    <location>
        <begin position="365"/>
        <end position="389"/>
    </location>
</feature>
<comment type="caution">
    <text evidence="2">The sequence shown here is derived from an EMBL/GenBank/DDBJ whole genome shotgun (WGS) entry which is preliminary data.</text>
</comment>
<name>A0ABY1GUG6_9GAMM</name>
<keyword evidence="1" id="KW-0812">Transmembrane</keyword>
<feature type="transmembrane region" description="Helical" evidence="1">
    <location>
        <begin position="243"/>
        <end position="260"/>
    </location>
</feature>
<keyword evidence="1" id="KW-0472">Membrane</keyword>
<proteinExistence type="predicted"/>
<organism evidence="2 3">
    <name type="scientific">Pseudoalteromonas lipolytica</name>
    <dbReference type="NCBI Taxonomy" id="570156"/>
    <lineage>
        <taxon>Bacteria</taxon>
        <taxon>Pseudomonadati</taxon>
        <taxon>Pseudomonadota</taxon>
        <taxon>Gammaproteobacteria</taxon>
        <taxon>Alteromonadales</taxon>
        <taxon>Pseudoalteromonadaceae</taxon>
        <taxon>Pseudoalteromonas</taxon>
    </lineage>
</organism>
<feature type="transmembrane region" description="Helical" evidence="1">
    <location>
        <begin position="94"/>
        <end position="110"/>
    </location>
</feature>
<feature type="transmembrane region" description="Helical" evidence="1">
    <location>
        <begin position="116"/>
        <end position="134"/>
    </location>
</feature>
<keyword evidence="3" id="KW-1185">Reference proteome</keyword>
<dbReference type="RefSeq" id="WP_196857407.1">
    <property type="nucleotide sequence ID" value="NZ_CP032090.1"/>
</dbReference>
<dbReference type="Proteomes" id="UP000183805">
    <property type="component" value="Unassembled WGS sequence"/>
</dbReference>
<evidence type="ECO:0000313" key="3">
    <source>
        <dbReference type="Proteomes" id="UP000183805"/>
    </source>
</evidence>
<reference evidence="2 3" key="1">
    <citation type="submission" date="2016-10" db="EMBL/GenBank/DDBJ databases">
        <authorList>
            <person name="Varghese N."/>
            <person name="Submissions S."/>
        </authorList>
    </citation>
    <scope>NUCLEOTIDE SEQUENCE [LARGE SCALE GENOMIC DNA]</scope>
    <source>
        <strain evidence="2 3">CGMCC 1.8499</strain>
    </source>
</reference>
<feature type="transmembrane region" description="Helical" evidence="1">
    <location>
        <begin position="63"/>
        <end position="82"/>
    </location>
</feature>
<dbReference type="GeneID" id="99506575"/>
<feature type="transmembrane region" description="Helical" evidence="1">
    <location>
        <begin position="21"/>
        <end position="43"/>
    </location>
</feature>
<accession>A0ABY1GUG6</accession>
<dbReference type="InterPro" id="IPR010266">
    <property type="entry name" value="NnrS"/>
</dbReference>
<gene>
    <name evidence="2" type="ORF">SAMN04487854_111148</name>
</gene>
<dbReference type="EMBL" id="FPAZ01000011">
    <property type="protein sequence ID" value="SFT84158.1"/>
    <property type="molecule type" value="Genomic_DNA"/>
</dbReference>
<feature type="transmembrane region" description="Helical" evidence="1">
    <location>
        <begin position="178"/>
        <end position="197"/>
    </location>
</feature>
<evidence type="ECO:0000256" key="1">
    <source>
        <dbReference type="SAM" id="Phobius"/>
    </source>
</evidence>
<feature type="transmembrane region" description="Helical" evidence="1">
    <location>
        <begin position="272"/>
        <end position="292"/>
    </location>
</feature>
<feature type="transmembrane region" description="Helical" evidence="1">
    <location>
        <begin position="338"/>
        <end position="359"/>
    </location>
</feature>
<feature type="transmembrane region" description="Helical" evidence="1">
    <location>
        <begin position="298"/>
        <end position="318"/>
    </location>
</feature>
<sequence>MMQISDEQQTKSDVALFQLAFRPLFLCGGLFSCIALVVWGLVLNGHWSFSPYGGALFWHSHEMLFGFVCAIVIGFLLTAVQNWTGLRSIHGRKLLLLTLAWLIARVAMVVPALPHWLVFGIDMVFLPLAGYWLAKPIIVKGQMRNLFFVPIILLLSAANLLMHLGVTLGMPELYQHGYMSAIWLITLLMSVLGGRVIPFFTANATATKKVDGKPWLEIAALGSTWFIFVLFFTGAVYYLSNELIGGMLIICAVFHCLRAARWPFFKTLAVPLLWSLHLAYWFIPVGIILMGMSYFTDLLSISTAFHALTVGAMGNMILSMMARVSLGHTGRKLVVKHAIIFAFGAVLIAALLRVFGVLINSQLSLYFISLSVITWCMAYGLFCLVYFPVLTQPRADGRAG</sequence>
<protein>
    <submittedName>
        <fullName evidence="2">Uncharacterized protein involved in response to NO</fullName>
    </submittedName>
</protein>
<dbReference type="Pfam" id="PF05940">
    <property type="entry name" value="NnrS"/>
    <property type="match status" value="1"/>
</dbReference>
<feature type="transmembrane region" description="Helical" evidence="1">
    <location>
        <begin position="218"/>
        <end position="237"/>
    </location>
</feature>
<keyword evidence="1" id="KW-1133">Transmembrane helix</keyword>
<feature type="transmembrane region" description="Helical" evidence="1">
    <location>
        <begin position="146"/>
        <end position="166"/>
    </location>
</feature>
<evidence type="ECO:0000313" key="2">
    <source>
        <dbReference type="EMBL" id="SFT84158.1"/>
    </source>
</evidence>